<organism evidence="1 2">
    <name type="scientific">Nocardiopsis algeriensis</name>
    <dbReference type="NCBI Taxonomy" id="1478215"/>
    <lineage>
        <taxon>Bacteria</taxon>
        <taxon>Bacillati</taxon>
        <taxon>Actinomycetota</taxon>
        <taxon>Actinomycetes</taxon>
        <taxon>Streptosporangiales</taxon>
        <taxon>Nocardiopsidaceae</taxon>
        <taxon>Nocardiopsis</taxon>
    </lineage>
</organism>
<dbReference type="EMBL" id="JACHJO010000008">
    <property type="protein sequence ID" value="MBB6121071.1"/>
    <property type="molecule type" value="Genomic_DNA"/>
</dbReference>
<evidence type="ECO:0008006" key="3">
    <source>
        <dbReference type="Google" id="ProtNLM"/>
    </source>
</evidence>
<sequence length="57" mass="6478">MLLDGGFLGLRRDHPQHQPYLTAIAEELNNRPRACLGFRTPQEVFQKQLIDGVDSTN</sequence>
<dbReference type="AlphaFoldDB" id="A0A841IY39"/>
<gene>
    <name evidence="1" type="ORF">FHS13_003032</name>
</gene>
<evidence type="ECO:0000313" key="2">
    <source>
        <dbReference type="Proteomes" id="UP000536604"/>
    </source>
</evidence>
<reference evidence="1 2" key="1">
    <citation type="submission" date="2020-08" db="EMBL/GenBank/DDBJ databases">
        <title>Genomic Encyclopedia of Type Strains, Phase III (KMG-III): the genomes of soil and plant-associated and newly described type strains.</title>
        <authorList>
            <person name="Whitman W."/>
        </authorList>
    </citation>
    <scope>NUCLEOTIDE SEQUENCE [LARGE SCALE GENOMIC DNA]</scope>
    <source>
        <strain evidence="1 2">CECT 8712</strain>
    </source>
</reference>
<evidence type="ECO:0000313" key="1">
    <source>
        <dbReference type="EMBL" id="MBB6121071.1"/>
    </source>
</evidence>
<keyword evidence="2" id="KW-1185">Reference proteome</keyword>
<dbReference type="Proteomes" id="UP000536604">
    <property type="component" value="Unassembled WGS sequence"/>
</dbReference>
<comment type="caution">
    <text evidence="1">The sequence shown here is derived from an EMBL/GenBank/DDBJ whole genome shotgun (WGS) entry which is preliminary data.</text>
</comment>
<proteinExistence type="predicted"/>
<name>A0A841IY39_9ACTN</name>
<accession>A0A841IY39</accession>
<protein>
    <recommendedName>
        <fullName evidence="3">Integrase catalytic domain-containing protein</fullName>
    </recommendedName>
</protein>